<feature type="transmembrane region" description="Helical" evidence="2">
    <location>
        <begin position="138"/>
        <end position="159"/>
    </location>
</feature>
<feature type="transmembrane region" description="Helical" evidence="2">
    <location>
        <begin position="110"/>
        <end position="131"/>
    </location>
</feature>
<organism evidence="3 4">
    <name type="scientific">Glycine soja</name>
    <name type="common">Wild soybean</name>
    <dbReference type="NCBI Taxonomy" id="3848"/>
    <lineage>
        <taxon>Eukaryota</taxon>
        <taxon>Viridiplantae</taxon>
        <taxon>Streptophyta</taxon>
        <taxon>Embryophyta</taxon>
        <taxon>Tracheophyta</taxon>
        <taxon>Spermatophyta</taxon>
        <taxon>Magnoliopsida</taxon>
        <taxon>eudicotyledons</taxon>
        <taxon>Gunneridae</taxon>
        <taxon>Pentapetalae</taxon>
        <taxon>rosids</taxon>
        <taxon>fabids</taxon>
        <taxon>Fabales</taxon>
        <taxon>Fabaceae</taxon>
        <taxon>Papilionoideae</taxon>
        <taxon>50 kb inversion clade</taxon>
        <taxon>NPAAA clade</taxon>
        <taxon>indigoferoid/millettioid clade</taxon>
        <taxon>Phaseoleae</taxon>
        <taxon>Glycine</taxon>
        <taxon>Glycine subgen. Soja</taxon>
    </lineage>
</organism>
<comment type="similarity">
    <text evidence="1">Belongs to the multi antimicrobial extrusion (MATE) (TC 2.A.66.1) family.</text>
</comment>
<dbReference type="PANTHER" id="PTHR11206">
    <property type="entry name" value="MULTIDRUG RESISTANCE PROTEIN"/>
    <property type="match status" value="1"/>
</dbReference>
<feature type="transmembrane region" description="Helical" evidence="2">
    <location>
        <begin position="165"/>
        <end position="190"/>
    </location>
</feature>
<dbReference type="Proteomes" id="UP000289340">
    <property type="component" value="Chromosome 17"/>
</dbReference>
<protein>
    <submittedName>
        <fullName evidence="3">Protein DETOXIFICATION 53</fullName>
    </submittedName>
</protein>
<gene>
    <name evidence="3" type="ORF">D0Y65_046138</name>
</gene>
<evidence type="ECO:0000256" key="1">
    <source>
        <dbReference type="ARBA" id="ARBA00010199"/>
    </source>
</evidence>
<dbReference type="GO" id="GO:0015297">
    <property type="term" value="F:antiporter activity"/>
    <property type="evidence" value="ECO:0007669"/>
    <property type="project" value="InterPro"/>
</dbReference>
<dbReference type="EMBL" id="QZWG01000017">
    <property type="protein sequence ID" value="RZB57338.1"/>
    <property type="molecule type" value="Genomic_DNA"/>
</dbReference>
<evidence type="ECO:0000313" key="3">
    <source>
        <dbReference type="EMBL" id="RZB57338.1"/>
    </source>
</evidence>
<keyword evidence="4" id="KW-1185">Reference proteome</keyword>
<feature type="transmembrane region" description="Helical" evidence="2">
    <location>
        <begin position="23"/>
        <end position="47"/>
    </location>
</feature>
<keyword evidence="2" id="KW-1133">Transmembrane helix</keyword>
<keyword evidence="2" id="KW-0812">Transmembrane</keyword>
<name>A0A445G839_GLYSO</name>
<accession>A0A445G839</accession>
<dbReference type="AlphaFoldDB" id="A0A445G839"/>
<dbReference type="GO" id="GO:0042910">
    <property type="term" value="F:xenobiotic transmembrane transporter activity"/>
    <property type="evidence" value="ECO:0007669"/>
    <property type="project" value="InterPro"/>
</dbReference>
<keyword evidence="2" id="KW-0472">Membrane</keyword>
<dbReference type="InterPro" id="IPR002528">
    <property type="entry name" value="MATE_fam"/>
</dbReference>
<dbReference type="Pfam" id="PF01554">
    <property type="entry name" value="MatE"/>
    <property type="match status" value="1"/>
</dbReference>
<dbReference type="GO" id="GO:0016020">
    <property type="term" value="C:membrane"/>
    <property type="evidence" value="ECO:0007669"/>
    <property type="project" value="InterPro"/>
</dbReference>
<reference evidence="3 4" key="1">
    <citation type="submission" date="2018-09" db="EMBL/GenBank/DDBJ databases">
        <title>A high-quality reference genome of wild soybean provides a powerful tool to mine soybean genomes.</title>
        <authorList>
            <person name="Xie M."/>
            <person name="Chung C.Y.L."/>
            <person name="Li M.-W."/>
            <person name="Wong F.-L."/>
            <person name="Chan T.-F."/>
            <person name="Lam H.-M."/>
        </authorList>
    </citation>
    <scope>NUCLEOTIDE SEQUENCE [LARGE SCALE GENOMIC DNA]</scope>
    <source>
        <strain evidence="4">cv. W05</strain>
        <tissue evidence="3">Hypocotyl of etiolated seedlings</tissue>
    </source>
</reference>
<evidence type="ECO:0000313" key="4">
    <source>
        <dbReference type="Proteomes" id="UP000289340"/>
    </source>
</evidence>
<feature type="transmembrane region" description="Helical" evidence="2">
    <location>
        <begin position="68"/>
        <end position="90"/>
    </location>
</feature>
<evidence type="ECO:0000256" key="2">
    <source>
        <dbReference type="SAM" id="Phobius"/>
    </source>
</evidence>
<comment type="caution">
    <text evidence="3">The sequence shown here is derived from an EMBL/GenBank/DDBJ whole genome shotgun (WGS) entry which is preliminary data.</text>
</comment>
<proteinExistence type="inferred from homology"/>
<sequence>MGLITYGKSAISTYFLGKLSKEALVGGSLAIGVANITGYSIISSLATSMDGISSQACGAQQWTLIGQTLQCSIMILTLTCITISILWLNIEPVLLFCGQNPTISSIATTYLGFSLPDLIFTSLIISFKIFLRTQDVTLPFMFSATLAPFLHAIINNVVIHTFGLGIQGVALVGSFTNIKFLIILLLYLWFSRNCSNSWQGVGKRVGLPRIRPSRPTFLHEPNKLVCPRPADPWVKQTCPRA</sequence>